<accession>A0A2N5M2T3</accession>
<gene>
    <name evidence="1" type="ORF">CUU66_17370</name>
</gene>
<dbReference type="AlphaFoldDB" id="A0A2N5M2T3"/>
<dbReference type="Proteomes" id="UP000234748">
    <property type="component" value="Unassembled WGS sequence"/>
</dbReference>
<dbReference type="Gene3D" id="1.20.1260.10">
    <property type="match status" value="1"/>
</dbReference>
<proteinExistence type="predicted"/>
<protein>
    <recommendedName>
        <fullName evidence="3">DUF3231 domain-containing protein</fullName>
    </recommendedName>
</protein>
<dbReference type="InterPro" id="IPR012347">
    <property type="entry name" value="Ferritin-like"/>
</dbReference>
<organism evidence="1 2">
    <name type="scientific">Peribacillus deserti</name>
    <dbReference type="NCBI Taxonomy" id="673318"/>
    <lineage>
        <taxon>Bacteria</taxon>
        <taxon>Bacillati</taxon>
        <taxon>Bacillota</taxon>
        <taxon>Bacilli</taxon>
        <taxon>Bacillales</taxon>
        <taxon>Bacillaceae</taxon>
        <taxon>Peribacillus</taxon>
    </lineage>
</organism>
<evidence type="ECO:0000313" key="2">
    <source>
        <dbReference type="Proteomes" id="UP000234748"/>
    </source>
</evidence>
<comment type="caution">
    <text evidence="1">The sequence shown here is derived from an EMBL/GenBank/DDBJ whole genome shotgun (WGS) entry which is preliminary data.</text>
</comment>
<dbReference type="Pfam" id="PF11553">
    <property type="entry name" value="DUF3231"/>
    <property type="match status" value="1"/>
</dbReference>
<evidence type="ECO:0008006" key="3">
    <source>
        <dbReference type="Google" id="ProtNLM"/>
    </source>
</evidence>
<name>A0A2N5M2T3_9BACI</name>
<sequence length="122" mass="13681">MTNVVQNFIDESIKIKNNHISAYSKFLIKEDLHTPRSLDNEVTDSTIAPFSEKLMVFHTGFLMTAAISYYGTAAVACMRGDLTLSCEKSIMADFKVYGAFGKLVIKKNWLEEPPAANDRQLL</sequence>
<dbReference type="RefSeq" id="WP_101644463.1">
    <property type="nucleotide sequence ID" value="NZ_PGUY01000054.1"/>
</dbReference>
<dbReference type="OrthoDB" id="1675670at2"/>
<keyword evidence="2" id="KW-1185">Reference proteome</keyword>
<dbReference type="InterPro" id="IPR021617">
    <property type="entry name" value="DUF3231"/>
</dbReference>
<reference evidence="1 2" key="1">
    <citation type="submission" date="2017-11" db="EMBL/GenBank/DDBJ databases">
        <title>Comparitive Functional Genomics of Dry Heat Resistant strains isolated from the Viking Spacecraft.</title>
        <authorList>
            <person name="Seuylemezian A."/>
            <person name="Cooper K."/>
            <person name="Vaishampayan P."/>
        </authorList>
    </citation>
    <scope>NUCLEOTIDE SEQUENCE [LARGE SCALE GENOMIC DNA]</scope>
    <source>
        <strain evidence="1 2">V1-29</strain>
    </source>
</reference>
<dbReference type="EMBL" id="PGUY01000054">
    <property type="protein sequence ID" value="PLT28667.1"/>
    <property type="molecule type" value="Genomic_DNA"/>
</dbReference>
<evidence type="ECO:0000313" key="1">
    <source>
        <dbReference type="EMBL" id="PLT28667.1"/>
    </source>
</evidence>